<dbReference type="EMBL" id="JAQIIO010000002">
    <property type="protein sequence ID" value="MDA5093540.1"/>
    <property type="molecule type" value="Genomic_DNA"/>
</dbReference>
<organism evidence="8 9">
    <name type="scientific">Aliiroseovarius salicola</name>
    <dbReference type="NCBI Taxonomy" id="3009082"/>
    <lineage>
        <taxon>Bacteria</taxon>
        <taxon>Pseudomonadati</taxon>
        <taxon>Pseudomonadota</taxon>
        <taxon>Alphaproteobacteria</taxon>
        <taxon>Rhodobacterales</taxon>
        <taxon>Paracoccaceae</taxon>
        <taxon>Aliiroseovarius</taxon>
    </lineage>
</organism>
<evidence type="ECO:0000313" key="9">
    <source>
        <dbReference type="Proteomes" id="UP001528040"/>
    </source>
</evidence>
<feature type="binding site" evidence="6">
    <location>
        <position position="10"/>
    </location>
    <ligand>
        <name>FMN</name>
        <dbReference type="ChEBI" id="CHEBI:58210"/>
    </ligand>
</feature>
<keyword evidence="9" id="KW-1185">Reference proteome</keyword>
<feature type="domain" description="Flavodoxin-like fold" evidence="7">
    <location>
        <begin position="2"/>
        <end position="183"/>
    </location>
</feature>
<comment type="function">
    <text evidence="6">Quinone reductase that provides resistance to thiol-specific stress caused by electrophilic quinones.</text>
</comment>
<dbReference type="Pfam" id="PF02525">
    <property type="entry name" value="Flavodoxin_2"/>
    <property type="match status" value="1"/>
</dbReference>
<dbReference type="InterPro" id="IPR050104">
    <property type="entry name" value="FMN-dep_NADH:Q_OxRdtase_AzoR1"/>
</dbReference>
<evidence type="ECO:0000256" key="3">
    <source>
        <dbReference type="ARBA" id="ARBA00023002"/>
    </source>
</evidence>
<comment type="caution">
    <text evidence="6">Lacks conserved residue(s) required for the propagation of feature annotation.</text>
</comment>
<accession>A0ABT4VZ53</accession>
<dbReference type="Proteomes" id="UP001528040">
    <property type="component" value="Unassembled WGS sequence"/>
</dbReference>
<dbReference type="EC" id="1.7.1.17" evidence="6"/>
<proteinExistence type="inferred from homology"/>
<protein>
    <recommendedName>
        <fullName evidence="6">FMN dependent NADH:quinone oxidoreductase</fullName>
        <ecNumber evidence="6">1.6.5.-</ecNumber>
    </recommendedName>
    <alternativeName>
        <fullName evidence="6">Azo-dye reductase</fullName>
    </alternativeName>
    <alternativeName>
        <fullName evidence="6">FMN-dependent NADH-azo compound oxidoreductase</fullName>
    </alternativeName>
    <alternativeName>
        <fullName evidence="6">FMN-dependent NADH-azoreductase</fullName>
        <ecNumber evidence="6">1.7.1.17</ecNumber>
    </alternativeName>
</protein>
<dbReference type="RefSeq" id="WP_271053229.1">
    <property type="nucleotide sequence ID" value="NZ_JAQIIO010000002.1"/>
</dbReference>
<comment type="caution">
    <text evidence="8">The sequence shown here is derived from an EMBL/GenBank/DDBJ whole genome shotgun (WGS) entry which is preliminary data.</text>
</comment>
<comment type="similarity">
    <text evidence="6">Belongs to the azoreductase type 1 family.</text>
</comment>
<evidence type="ECO:0000256" key="4">
    <source>
        <dbReference type="ARBA" id="ARBA00023027"/>
    </source>
</evidence>
<keyword evidence="1 6" id="KW-0285">Flavoprotein</keyword>
<dbReference type="EC" id="1.6.5.-" evidence="6"/>
<dbReference type="PANTHER" id="PTHR43741:SF2">
    <property type="entry name" value="FMN-DEPENDENT NADH:QUINONE OXIDOREDUCTASE"/>
    <property type="match status" value="1"/>
</dbReference>
<reference evidence="8 9" key="1">
    <citation type="submission" date="2023-01" db="EMBL/GenBank/DDBJ databases">
        <authorList>
            <person name="Yoon J.-W."/>
        </authorList>
    </citation>
    <scope>NUCLEOTIDE SEQUENCE [LARGE SCALE GENOMIC DNA]</scope>
    <source>
        <strain evidence="8 9">KMU-50</strain>
    </source>
</reference>
<dbReference type="InterPro" id="IPR029039">
    <property type="entry name" value="Flavoprotein-like_sf"/>
</dbReference>
<sequence>MTKILRIDSSARTEGSVSRQLADRYMTRLSGEVTTRDLAHGLPYLDATWTGATFTPPEARSDEQNAALALSDELIAEFDAADTVVISAPVYNFTIPSTLKTWLDHLARVGVSFRYTENGPEGLLKDKRIVVLLASGGTPVGSPYDFATPYLKQMIGFLGLTNVEVIGAAGPNGLAEAEAGVDALAA</sequence>
<comment type="function">
    <text evidence="6">Also exhibits azoreductase activity. Catalyzes the reductive cleavage of the azo bond in aromatic azo compounds to the corresponding amines.</text>
</comment>
<dbReference type="PANTHER" id="PTHR43741">
    <property type="entry name" value="FMN-DEPENDENT NADH-AZOREDUCTASE 1"/>
    <property type="match status" value="1"/>
</dbReference>
<evidence type="ECO:0000256" key="5">
    <source>
        <dbReference type="ARBA" id="ARBA00048542"/>
    </source>
</evidence>
<gene>
    <name evidence="6" type="primary">azoR</name>
    <name evidence="8" type="ORF">O2N63_05500</name>
</gene>
<keyword evidence="3 6" id="KW-0560">Oxidoreductase</keyword>
<evidence type="ECO:0000256" key="1">
    <source>
        <dbReference type="ARBA" id="ARBA00022630"/>
    </source>
</evidence>
<comment type="catalytic activity">
    <reaction evidence="5">
        <text>N,N-dimethyl-1,4-phenylenediamine + anthranilate + 2 NAD(+) = 2-(4-dimethylaminophenyl)diazenylbenzoate + 2 NADH + 2 H(+)</text>
        <dbReference type="Rhea" id="RHEA:55872"/>
        <dbReference type="ChEBI" id="CHEBI:15378"/>
        <dbReference type="ChEBI" id="CHEBI:15783"/>
        <dbReference type="ChEBI" id="CHEBI:16567"/>
        <dbReference type="ChEBI" id="CHEBI:57540"/>
        <dbReference type="ChEBI" id="CHEBI:57945"/>
        <dbReference type="ChEBI" id="CHEBI:71579"/>
        <dbReference type="EC" id="1.7.1.17"/>
    </reaction>
    <physiologicalReaction direction="right-to-left" evidence="5">
        <dbReference type="Rhea" id="RHEA:55874"/>
    </physiologicalReaction>
</comment>
<comment type="cofactor">
    <cofactor evidence="6">
        <name>FMN</name>
        <dbReference type="ChEBI" id="CHEBI:58210"/>
    </cofactor>
    <text evidence="6">Binds 1 FMN per subunit.</text>
</comment>
<keyword evidence="2 6" id="KW-0288">FMN</keyword>
<comment type="catalytic activity">
    <reaction evidence="6">
        <text>2 a quinone + NADH + H(+) = 2 a 1,4-benzosemiquinone + NAD(+)</text>
        <dbReference type="Rhea" id="RHEA:65952"/>
        <dbReference type="ChEBI" id="CHEBI:15378"/>
        <dbReference type="ChEBI" id="CHEBI:57540"/>
        <dbReference type="ChEBI" id="CHEBI:57945"/>
        <dbReference type="ChEBI" id="CHEBI:132124"/>
        <dbReference type="ChEBI" id="CHEBI:134225"/>
    </reaction>
</comment>
<feature type="binding site" evidence="6">
    <location>
        <begin position="16"/>
        <end position="18"/>
    </location>
    <ligand>
        <name>FMN</name>
        <dbReference type="ChEBI" id="CHEBI:58210"/>
    </ligand>
</feature>
<dbReference type="HAMAP" id="MF_01216">
    <property type="entry name" value="Azoreductase_type1"/>
    <property type="match status" value="1"/>
</dbReference>
<evidence type="ECO:0000313" key="8">
    <source>
        <dbReference type="EMBL" id="MDA5093540.1"/>
    </source>
</evidence>
<keyword evidence="4 6" id="KW-0520">NAD</keyword>
<name>A0ABT4VZ53_9RHOB</name>
<dbReference type="Gene3D" id="3.40.50.360">
    <property type="match status" value="1"/>
</dbReference>
<evidence type="ECO:0000256" key="6">
    <source>
        <dbReference type="HAMAP-Rule" id="MF_01216"/>
    </source>
</evidence>
<dbReference type="InterPro" id="IPR023048">
    <property type="entry name" value="NADH:quinone_OxRdtase_FMN_depd"/>
</dbReference>
<comment type="subunit">
    <text evidence="6">Homodimer.</text>
</comment>
<dbReference type="SUPFAM" id="SSF52218">
    <property type="entry name" value="Flavoproteins"/>
    <property type="match status" value="1"/>
</dbReference>
<dbReference type="InterPro" id="IPR003680">
    <property type="entry name" value="Flavodoxin_fold"/>
</dbReference>
<evidence type="ECO:0000256" key="2">
    <source>
        <dbReference type="ARBA" id="ARBA00022643"/>
    </source>
</evidence>
<evidence type="ECO:0000259" key="7">
    <source>
        <dbReference type="Pfam" id="PF02525"/>
    </source>
</evidence>